<protein>
    <submittedName>
        <fullName evidence="1">Uncharacterized protein</fullName>
    </submittedName>
</protein>
<dbReference type="AlphaFoldDB" id="A0A8T3BFM1"/>
<comment type="caution">
    <text evidence="1">The sequence shown here is derived from an EMBL/GenBank/DDBJ whole genome shotgun (WGS) entry which is preliminary data.</text>
</comment>
<accession>A0A8T3BFM1</accession>
<name>A0A8T3BFM1_DENNO</name>
<evidence type="ECO:0000313" key="1">
    <source>
        <dbReference type="EMBL" id="KAI0510781.1"/>
    </source>
</evidence>
<keyword evidence="2" id="KW-1185">Reference proteome</keyword>
<dbReference type="Proteomes" id="UP000829196">
    <property type="component" value="Unassembled WGS sequence"/>
</dbReference>
<sequence>MLSYREEKPKTRNKARGVVRDTRAEQTGISVFLYFARVSVKFGGKIRFQFGGKAVVFSGEVCSSVYEPEASRGVVIASKAAVIASSDQQRDVWECSAPAEGHSTHPISEVVLPDYETMYSCSSENSSEEAEAPPMEDVEVTLLADQIIQYHTAQNVENLDDMTVNNEFKEKLHTAQAWDSCDDIDAQFNNHQEYFDAAIPDHVYEGMGLGKDTCWQADTSSSIPVGYHREAPIFKAIFMPYSESIMGKMPTICHEANDLWTACVPLISWKCVEWHLPDKVMQQFGGIQSRTMEPMEREFCRVDGRDQAEVR</sequence>
<evidence type="ECO:0000313" key="2">
    <source>
        <dbReference type="Proteomes" id="UP000829196"/>
    </source>
</evidence>
<dbReference type="EMBL" id="JAGYWB010000009">
    <property type="protein sequence ID" value="KAI0510781.1"/>
    <property type="molecule type" value="Genomic_DNA"/>
</dbReference>
<proteinExistence type="predicted"/>
<reference evidence="1" key="1">
    <citation type="journal article" date="2022" name="Front. Genet.">
        <title>Chromosome-Scale Assembly of the Dendrobium nobile Genome Provides Insights Into the Molecular Mechanism of the Biosynthesis of the Medicinal Active Ingredient of Dendrobium.</title>
        <authorList>
            <person name="Xu Q."/>
            <person name="Niu S.-C."/>
            <person name="Li K.-L."/>
            <person name="Zheng P.-J."/>
            <person name="Zhang X.-J."/>
            <person name="Jia Y."/>
            <person name="Liu Y."/>
            <person name="Niu Y.-X."/>
            <person name="Yu L.-H."/>
            <person name="Chen D.-F."/>
            <person name="Zhang G.-Q."/>
        </authorList>
    </citation>
    <scope>NUCLEOTIDE SEQUENCE</scope>
    <source>
        <tissue evidence="1">Leaf</tissue>
    </source>
</reference>
<organism evidence="1 2">
    <name type="scientific">Dendrobium nobile</name>
    <name type="common">Orchid</name>
    <dbReference type="NCBI Taxonomy" id="94219"/>
    <lineage>
        <taxon>Eukaryota</taxon>
        <taxon>Viridiplantae</taxon>
        <taxon>Streptophyta</taxon>
        <taxon>Embryophyta</taxon>
        <taxon>Tracheophyta</taxon>
        <taxon>Spermatophyta</taxon>
        <taxon>Magnoliopsida</taxon>
        <taxon>Liliopsida</taxon>
        <taxon>Asparagales</taxon>
        <taxon>Orchidaceae</taxon>
        <taxon>Epidendroideae</taxon>
        <taxon>Malaxideae</taxon>
        <taxon>Dendrobiinae</taxon>
        <taxon>Dendrobium</taxon>
    </lineage>
</organism>
<gene>
    <name evidence="1" type="ORF">KFK09_011390</name>
</gene>